<evidence type="ECO:0000313" key="1">
    <source>
        <dbReference type="EMBL" id="TXB63442.1"/>
    </source>
</evidence>
<protein>
    <submittedName>
        <fullName evidence="1">Uncharacterized protein</fullName>
    </submittedName>
</protein>
<sequence length="120" mass="14026">MKKSLTIFLFLITLGVYSQENTYKIIKTNKVQNLADYSSAMNKASFDQYRFFDKRRVINFESGVQIELFSANELKKNGVKVEDSISIKGDLPKDYIEPVFRINENGHVIMINQILRKRNR</sequence>
<gene>
    <name evidence="1" type="ORF">FRY74_12740</name>
</gene>
<comment type="caution">
    <text evidence="1">The sequence shown here is derived from an EMBL/GenBank/DDBJ whole genome shotgun (WGS) entry which is preliminary data.</text>
</comment>
<name>A0A5C6RPZ2_9FLAO</name>
<dbReference type="EMBL" id="VOOS01000014">
    <property type="protein sequence ID" value="TXB63442.1"/>
    <property type="molecule type" value="Genomic_DNA"/>
</dbReference>
<proteinExistence type="predicted"/>
<organism evidence="1 2">
    <name type="scientific">Vicingus serpentipes</name>
    <dbReference type="NCBI Taxonomy" id="1926625"/>
    <lineage>
        <taxon>Bacteria</taxon>
        <taxon>Pseudomonadati</taxon>
        <taxon>Bacteroidota</taxon>
        <taxon>Flavobacteriia</taxon>
        <taxon>Flavobacteriales</taxon>
        <taxon>Vicingaceae</taxon>
        <taxon>Vicingus</taxon>
    </lineage>
</organism>
<evidence type="ECO:0000313" key="2">
    <source>
        <dbReference type="Proteomes" id="UP000321721"/>
    </source>
</evidence>
<dbReference type="RefSeq" id="WP_147102225.1">
    <property type="nucleotide sequence ID" value="NZ_VOOS01000014.1"/>
</dbReference>
<accession>A0A5C6RPZ2</accession>
<keyword evidence="2" id="KW-1185">Reference proteome</keyword>
<dbReference type="AlphaFoldDB" id="A0A5C6RPZ2"/>
<reference evidence="1 2" key="1">
    <citation type="submission" date="2019-08" db="EMBL/GenBank/DDBJ databases">
        <title>Genome of Vicingus serpentipes NCIMB 15042.</title>
        <authorList>
            <person name="Bowman J.P."/>
        </authorList>
    </citation>
    <scope>NUCLEOTIDE SEQUENCE [LARGE SCALE GENOMIC DNA]</scope>
    <source>
        <strain evidence="1 2">NCIMB 15042</strain>
    </source>
</reference>
<dbReference type="Proteomes" id="UP000321721">
    <property type="component" value="Unassembled WGS sequence"/>
</dbReference>